<dbReference type="Gene3D" id="3.40.190.290">
    <property type="match status" value="1"/>
</dbReference>
<feature type="coiled-coil region" evidence="5">
    <location>
        <begin position="63"/>
        <end position="90"/>
    </location>
</feature>
<keyword evidence="8" id="KW-1185">Reference proteome</keyword>
<keyword evidence="4" id="KW-0804">Transcription</keyword>
<dbReference type="SUPFAM" id="SSF53850">
    <property type="entry name" value="Periplasmic binding protein-like II"/>
    <property type="match status" value="1"/>
</dbReference>
<dbReference type="OrthoDB" id="9786526at2"/>
<comment type="similarity">
    <text evidence="1">Belongs to the LysR transcriptional regulatory family.</text>
</comment>
<dbReference type="Proteomes" id="UP000268973">
    <property type="component" value="Unassembled WGS sequence"/>
</dbReference>
<dbReference type="InterPro" id="IPR036388">
    <property type="entry name" value="WH-like_DNA-bd_sf"/>
</dbReference>
<reference evidence="7 8" key="1">
    <citation type="submission" date="2018-12" db="EMBL/GenBank/DDBJ databases">
        <title>Vibrio sp. isolated from China Sea.</title>
        <authorList>
            <person name="Li Y."/>
        </authorList>
    </citation>
    <scope>NUCLEOTIDE SEQUENCE [LARGE SCALE GENOMIC DNA]</scope>
    <source>
        <strain evidence="7 8">BEI207</strain>
    </source>
</reference>
<dbReference type="GO" id="GO:0043565">
    <property type="term" value="F:sequence-specific DNA binding"/>
    <property type="evidence" value="ECO:0007669"/>
    <property type="project" value="TreeGrafter"/>
</dbReference>
<dbReference type="InterPro" id="IPR000847">
    <property type="entry name" value="LysR_HTH_N"/>
</dbReference>
<dbReference type="PROSITE" id="PS50931">
    <property type="entry name" value="HTH_LYSR"/>
    <property type="match status" value="1"/>
</dbReference>
<dbReference type="InterPro" id="IPR005119">
    <property type="entry name" value="LysR_subst-bd"/>
</dbReference>
<dbReference type="PANTHER" id="PTHR30537:SF68">
    <property type="entry name" value="TRANSCRIPTIONAL REGULATOR-RELATED"/>
    <property type="match status" value="1"/>
</dbReference>
<gene>
    <name evidence="7" type="ORF">EJ063_03695</name>
</gene>
<organism evidence="7 8">
    <name type="scientific">Vibrio aquaticus</name>
    <dbReference type="NCBI Taxonomy" id="2496559"/>
    <lineage>
        <taxon>Bacteria</taxon>
        <taxon>Pseudomonadati</taxon>
        <taxon>Pseudomonadota</taxon>
        <taxon>Gammaproteobacteria</taxon>
        <taxon>Vibrionales</taxon>
        <taxon>Vibrionaceae</taxon>
        <taxon>Vibrio</taxon>
    </lineage>
</organism>
<proteinExistence type="inferred from homology"/>
<evidence type="ECO:0000256" key="2">
    <source>
        <dbReference type="ARBA" id="ARBA00023015"/>
    </source>
</evidence>
<dbReference type="Pfam" id="PF03466">
    <property type="entry name" value="LysR_substrate"/>
    <property type="match status" value="1"/>
</dbReference>
<comment type="caution">
    <text evidence="7">The sequence shown here is derived from an EMBL/GenBank/DDBJ whole genome shotgun (WGS) entry which is preliminary data.</text>
</comment>
<dbReference type="InterPro" id="IPR058163">
    <property type="entry name" value="LysR-type_TF_proteobact-type"/>
</dbReference>
<evidence type="ECO:0000259" key="6">
    <source>
        <dbReference type="PROSITE" id="PS50931"/>
    </source>
</evidence>
<evidence type="ECO:0000256" key="3">
    <source>
        <dbReference type="ARBA" id="ARBA00023125"/>
    </source>
</evidence>
<dbReference type="CDD" id="cd08422">
    <property type="entry name" value="PBP2_CrgA_like"/>
    <property type="match status" value="1"/>
</dbReference>
<dbReference type="InterPro" id="IPR036390">
    <property type="entry name" value="WH_DNA-bd_sf"/>
</dbReference>
<protein>
    <submittedName>
        <fullName evidence="7">LysR family transcriptional regulator</fullName>
    </submittedName>
</protein>
<dbReference type="AlphaFoldDB" id="A0A432D337"/>
<feature type="domain" description="HTH lysR-type" evidence="6">
    <location>
        <begin position="1"/>
        <end position="56"/>
    </location>
</feature>
<name>A0A432D337_9VIBR</name>
<evidence type="ECO:0000313" key="8">
    <source>
        <dbReference type="Proteomes" id="UP000268973"/>
    </source>
</evidence>
<keyword evidence="5" id="KW-0175">Coiled coil</keyword>
<dbReference type="SUPFAM" id="SSF46785">
    <property type="entry name" value="Winged helix' DNA-binding domain"/>
    <property type="match status" value="1"/>
</dbReference>
<evidence type="ECO:0000313" key="7">
    <source>
        <dbReference type="EMBL" id="RTZ18361.1"/>
    </source>
</evidence>
<dbReference type="PANTHER" id="PTHR30537">
    <property type="entry name" value="HTH-TYPE TRANSCRIPTIONAL REGULATOR"/>
    <property type="match status" value="1"/>
</dbReference>
<keyword evidence="3" id="KW-0238">DNA-binding</keyword>
<accession>A0A432D337</accession>
<dbReference type="Pfam" id="PF00126">
    <property type="entry name" value="HTH_1"/>
    <property type="match status" value="1"/>
</dbReference>
<dbReference type="EMBL" id="RXZH01000001">
    <property type="protein sequence ID" value="RTZ18361.1"/>
    <property type="molecule type" value="Genomic_DNA"/>
</dbReference>
<dbReference type="GO" id="GO:0003700">
    <property type="term" value="F:DNA-binding transcription factor activity"/>
    <property type="evidence" value="ECO:0007669"/>
    <property type="project" value="InterPro"/>
</dbReference>
<evidence type="ECO:0000256" key="4">
    <source>
        <dbReference type="ARBA" id="ARBA00023163"/>
    </source>
</evidence>
<dbReference type="Gene3D" id="1.10.10.10">
    <property type="entry name" value="Winged helix-like DNA-binding domain superfamily/Winged helix DNA-binding domain"/>
    <property type="match status" value="1"/>
</dbReference>
<sequence>MDDLFLFCTVVEQGSLLAASKRLELPVSTMSRRLSALEERLNMRLLHKQGRELVATESGWRVYESFRSEMEQIEVAYQQLRRQQNDVEGTIRLSCPHSFYSGFVAQIVEQLLKQHPKLNIELQLNQESGMLPATERDLIMTFDISNMDDMIARPLFTSRHGFYASKEYIARHGMPSTLTELERCQWLCVDQDRKINLYRDDKLAHVINIKPRLILNEIHQLMAVVERGVGVASIPQNMVKGTDLVPLMPEYSRSDRQAYLVYKERKYQPRALTLVVEALLNGVKNMPGPTRFTV</sequence>
<dbReference type="GO" id="GO:0006351">
    <property type="term" value="P:DNA-templated transcription"/>
    <property type="evidence" value="ECO:0007669"/>
    <property type="project" value="TreeGrafter"/>
</dbReference>
<evidence type="ECO:0000256" key="5">
    <source>
        <dbReference type="SAM" id="Coils"/>
    </source>
</evidence>
<evidence type="ECO:0000256" key="1">
    <source>
        <dbReference type="ARBA" id="ARBA00009437"/>
    </source>
</evidence>
<keyword evidence="2" id="KW-0805">Transcription regulation</keyword>